<gene>
    <name evidence="2" type="ORF">OsI_28584</name>
</gene>
<name>B8B910_ORYSI</name>
<reference evidence="2 3" key="1">
    <citation type="journal article" date="2005" name="PLoS Biol.">
        <title>The genomes of Oryza sativa: a history of duplications.</title>
        <authorList>
            <person name="Yu J."/>
            <person name="Wang J."/>
            <person name="Lin W."/>
            <person name="Li S."/>
            <person name="Li H."/>
            <person name="Zhou J."/>
            <person name="Ni P."/>
            <person name="Dong W."/>
            <person name="Hu S."/>
            <person name="Zeng C."/>
            <person name="Zhang J."/>
            <person name="Zhang Y."/>
            <person name="Li R."/>
            <person name="Xu Z."/>
            <person name="Li S."/>
            <person name="Li X."/>
            <person name="Zheng H."/>
            <person name="Cong L."/>
            <person name="Lin L."/>
            <person name="Yin J."/>
            <person name="Geng J."/>
            <person name="Li G."/>
            <person name="Shi J."/>
            <person name="Liu J."/>
            <person name="Lv H."/>
            <person name="Li J."/>
            <person name="Wang J."/>
            <person name="Deng Y."/>
            <person name="Ran L."/>
            <person name="Shi X."/>
            <person name="Wang X."/>
            <person name="Wu Q."/>
            <person name="Li C."/>
            <person name="Ren X."/>
            <person name="Wang J."/>
            <person name="Wang X."/>
            <person name="Li D."/>
            <person name="Liu D."/>
            <person name="Zhang X."/>
            <person name="Ji Z."/>
            <person name="Zhao W."/>
            <person name="Sun Y."/>
            <person name="Zhang Z."/>
            <person name="Bao J."/>
            <person name="Han Y."/>
            <person name="Dong L."/>
            <person name="Ji J."/>
            <person name="Chen P."/>
            <person name="Wu S."/>
            <person name="Liu J."/>
            <person name="Xiao Y."/>
            <person name="Bu D."/>
            <person name="Tan J."/>
            <person name="Yang L."/>
            <person name="Ye C."/>
            <person name="Zhang J."/>
            <person name="Xu J."/>
            <person name="Zhou Y."/>
            <person name="Yu Y."/>
            <person name="Zhang B."/>
            <person name="Zhuang S."/>
            <person name="Wei H."/>
            <person name="Liu B."/>
            <person name="Lei M."/>
            <person name="Yu H."/>
            <person name="Li Y."/>
            <person name="Xu H."/>
            <person name="Wei S."/>
            <person name="He X."/>
            <person name="Fang L."/>
            <person name="Zhang Z."/>
            <person name="Zhang Y."/>
            <person name="Huang X."/>
            <person name="Su Z."/>
            <person name="Tong W."/>
            <person name="Li J."/>
            <person name="Tong Z."/>
            <person name="Li S."/>
            <person name="Ye J."/>
            <person name="Wang L."/>
            <person name="Fang L."/>
            <person name="Lei T."/>
            <person name="Chen C."/>
            <person name="Chen H."/>
            <person name="Xu Z."/>
            <person name="Li H."/>
            <person name="Huang H."/>
            <person name="Zhang F."/>
            <person name="Xu H."/>
            <person name="Li N."/>
            <person name="Zhao C."/>
            <person name="Li S."/>
            <person name="Dong L."/>
            <person name="Huang Y."/>
            <person name="Li L."/>
            <person name="Xi Y."/>
            <person name="Qi Q."/>
            <person name="Li W."/>
            <person name="Zhang B."/>
            <person name="Hu W."/>
            <person name="Zhang Y."/>
            <person name="Tian X."/>
            <person name="Jiao Y."/>
            <person name="Liang X."/>
            <person name="Jin J."/>
            <person name="Gao L."/>
            <person name="Zheng W."/>
            <person name="Hao B."/>
            <person name="Liu S."/>
            <person name="Wang W."/>
            <person name="Yuan L."/>
            <person name="Cao M."/>
            <person name="McDermott J."/>
            <person name="Samudrala R."/>
            <person name="Wang J."/>
            <person name="Wong G.K."/>
            <person name="Yang H."/>
        </authorList>
    </citation>
    <scope>NUCLEOTIDE SEQUENCE [LARGE SCALE GENOMIC DNA]</scope>
    <source>
        <strain evidence="3">cv. 93-11</strain>
    </source>
</reference>
<dbReference type="Proteomes" id="UP000007015">
    <property type="component" value="Chromosome 8"/>
</dbReference>
<dbReference type="Gramene" id="BGIOSGA028361-TA">
    <property type="protein sequence ID" value="BGIOSGA028361-PA"/>
    <property type="gene ID" value="BGIOSGA028361"/>
</dbReference>
<dbReference type="HOGENOM" id="CLU_1216476_0_0_1"/>
<organism evidence="2 3">
    <name type="scientific">Oryza sativa subsp. indica</name>
    <name type="common">Rice</name>
    <dbReference type="NCBI Taxonomy" id="39946"/>
    <lineage>
        <taxon>Eukaryota</taxon>
        <taxon>Viridiplantae</taxon>
        <taxon>Streptophyta</taxon>
        <taxon>Embryophyta</taxon>
        <taxon>Tracheophyta</taxon>
        <taxon>Spermatophyta</taxon>
        <taxon>Magnoliopsida</taxon>
        <taxon>Liliopsida</taxon>
        <taxon>Poales</taxon>
        <taxon>Poaceae</taxon>
        <taxon>BOP clade</taxon>
        <taxon>Oryzoideae</taxon>
        <taxon>Oryzeae</taxon>
        <taxon>Oryzinae</taxon>
        <taxon>Oryza</taxon>
        <taxon>Oryza sativa</taxon>
    </lineage>
</organism>
<protein>
    <submittedName>
        <fullName evidence="2">Uncharacterized protein</fullName>
    </submittedName>
</protein>
<dbReference type="AlphaFoldDB" id="B8B910"/>
<feature type="region of interest" description="Disordered" evidence="1">
    <location>
        <begin position="194"/>
        <end position="228"/>
    </location>
</feature>
<accession>B8B910</accession>
<evidence type="ECO:0000256" key="1">
    <source>
        <dbReference type="SAM" id="MobiDB-lite"/>
    </source>
</evidence>
<evidence type="ECO:0000313" key="2">
    <source>
        <dbReference type="EMBL" id="EEC83257.1"/>
    </source>
</evidence>
<feature type="compositionally biased region" description="Low complexity" evidence="1">
    <location>
        <begin position="217"/>
        <end position="228"/>
    </location>
</feature>
<proteinExistence type="predicted"/>
<dbReference type="EMBL" id="CM000133">
    <property type="protein sequence ID" value="EEC83257.1"/>
    <property type="molecule type" value="Genomic_DNA"/>
</dbReference>
<sequence length="228" mass="24003">MSSSAPVQPASFPHVGESVVVHPVWHRSGEIRNKVAKLAVLEPPPPPPLPLFDAEFVVALMETRGKKRKRELELSAIASRTAVVQAPSTTLPISVQAANLESGEGSCDSYTSDAGTAKAGEDNVLHAANALTKMKKGMSTFKNDPLKHIELHHAVFKGCTVVGNHSDVDGAASTVRRCSSVANSRCCSAHSRLQASMPSPITPQTMTRDKGDRAVTGSAASEGSSKKS</sequence>
<keyword evidence="3" id="KW-1185">Reference proteome</keyword>
<evidence type="ECO:0000313" key="3">
    <source>
        <dbReference type="Proteomes" id="UP000007015"/>
    </source>
</evidence>
<feature type="compositionally biased region" description="Polar residues" evidence="1">
    <location>
        <begin position="194"/>
        <end position="206"/>
    </location>
</feature>